<comment type="caution">
    <text evidence="2">The sequence shown here is derived from an EMBL/GenBank/DDBJ whole genome shotgun (WGS) entry which is preliminary data.</text>
</comment>
<accession>A0ABU0L2L3</accession>
<keyword evidence="1" id="KW-0472">Membrane</keyword>
<feature type="transmembrane region" description="Helical" evidence="1">
    <location>
        <begin position="58"/>
        <end position="79"/>
    </location>
</feature>
<feature type="transmembrane region" description="Helical" evidence="1">
    <location>
        <begin position="28"/>
        <end position="46"/>
    </location>
</feature>
<dbReference type="Pfam" id="PF07099">
    <property type="entry name" value="DUF1361"/>
    <property type="match status" value="1"/>
</dbReference>
<dbReference type="EMBL" id="JAUSWA010000015">
    <property type="protein sequence ID" value="MDQ0494667.1"/>
    <property type="molecule type" value="Genomic_DNA"/>
</dbReference>
<reference evidence="2 3" key="1">
    <citation type="submission" date="2023-07" db="EMBL/GenBank/DDBJ databases">
        <title>Genomic Encyclopedia of Type Strains, Phase IV (KMG-IV): sequencing the most valuable type-strain genomes for metagenomic binning, comparative biology and taxonomic classification.</title>
        <authorList>
            <person name="Goeker M."/>
        </authorList>
    </citation>
    <scope>NUCLEOTIDE SEQUENCE [LARGE SCALE GENOMIC DNA]</scope>
    <source>
        <strain evidence="2 3">DSM 14914</strain>
    </source>
</reference>
<sequence>MSGRLDGCKGGKAQMYARLRSLNYPVKGYVFMVLAVCSVISTLWIINVQLPSGGRPYFFIWWNMMLAWIPMILTLLLDVIHCSWKRGTRTFLLWVTGVAWLVFYPNTPYLITDLLHVFAKYPFLEEQRFWGNPYFWNHVLGMLLVAVLGLTMGFVSLESIRQLVQRARGGLVSWLFVVVVLLLSSLGIYIGRFFRGNTWDIVSGPSQLYEQVSSIWADSLQRAHFIEFSGLIFVILLVSYVSTMCIIWMGNSRRDEWRSW</sequence>
<protein>
    <submittedName>
        <fullName evidence="2">Membrane protein</fullName>
    </submittedName>
</protein>
<feature type="transmembrane region" description="Helical" evidence="1">
    <location>
        <begin position="134"/>
        <end position="157"/>
    </location>
</feature>
<evidence type="ECO:0000256" key="1">
    <source>
        <dbReference type="SAM" id="Phobius"/>
    </source>
</evidence>
<evidence type="ECO:0000313" key="2">
    <source>
        <dbReference type="EMBL" id="MDQ0494667.1"/>
    </source>
</evidence>
<keyword evidence="3" id="KW-1185">Reference proteome</keyword>
<feature type="transmembrane region" description="Helical" evidence="1">
    <location>
        <begin position="91"/>
        <end position="111"/>
    </location>
</feature>
<name>A0ABU0L2L3_9BACL</name>
<dbReference type="Proteomes" id="UP001242811">
    <property type="component" value="Unassembled WGS sequence"/>
</dbReference>
<proteinExistence type="predicted"/>
<feature type="transmembrane region" description="Helical" evidence="1">
    <location>
        <begin position="228"/>
        <end position="250"/>
    </location>
</feature>
<keyword evidence="1" id="KW-0812">Transmembrane</keyword>
<gene>
    <name evidence="2" type="ORF">QOZ95_002833</name>
</gene>
<dbReference type="InterPro" id="IPR009793">
    <property type="entry name" value="DUF1361"/>
</dbReference>
<keyword evidence="1" id="KW-1133">Transmembrane helix</keyword>
<evidence type="ECO:0000313" key="3">
    <source>
        <dbReference type="Proteomes" id="UP001242811"/>
    </source>
</evidence>
<organism evidence="2 3">
    <name type="scientific">Paenibacillus brasilensis</name>
    <dbReference type="NCBI Taxonomy" id="128574"/>
    <lineage>
        <taxon>Bacteria</taxon>
        <taxon>Bacillati</taxon>
        <taxon>Bacillota</taxon>
        <taxon>Bacilli</taxon>
        <taxon>Bacillales</taxon>
        <taxon>Paenibacillaceae</taxon>
        <taxon>Paenibacillus</taxon>
    </lineage>
</organism>
<feature type="transmembrane region" description="Helical" evidence="1">
    <location>
        <begin position="169"/>
        <end position="190"/>
    </location>
</feature>